<evidence type="ECO:0000313" key="3">
    <source>
        <dbReference type="EMBL" id="NYD55157.1"/>
    </source>
</evidence>
<evidence type="ECO:0000256" key="1">
    <source>
        <dbReference type="SAM" id="MobiDB-lite"/>
    </source>
</evidence>
<feature type="region of interest" description="Disordered" evidence="1">
    <location>
        <begin position="30"/>
        <end position="62"/>
    </location>
</feature>
<dbReference type="PROSITE" id="PS51257">
    <property type="entry name" value="PROKAR_LIPOPROTEIN"/>
    <property type="match status" value="1"/>
</dbReference>
<protein>
    <recommendedName>
        <fullName evidence="5">Nitrate ABC transporter substrate-binding protein</fullName>
    </recommendedName>
</protein>
<gene>
    <name evidence="3" type="ORF">BKA02_002212</name>
</gene>
<name>A0A7Y9EWC9_9MICO</name>
<keyword evidence="2" id="KW-0732">Signal</keyword>
<comment type="caution">
    <text evidence="3">The sequence shown here is derived from an EMBL/GenBank/DDBJ whole genome shotgun (WGS) entry which is preliminary data.</text>
</comment>
<sequence>MRKRTTGRRVSALILAAAVVGIATACASVSDDAAQPGPPESTPSSTPADAGTPSPAGDASAMPTCDTLIGASTVAVLTNQGWTARQSDFAFGPDIVPGGLQCLWADASTASDNGLLYGWAPLSAEDAASAQETLLSQGWVKEDAASGVYITADPQFAMGKDDDGYGMTYLFGDGWVTVSDTKQGLLLIDRPE</sequence>
<organism evidence="3 4">
    <name type="scientific">Microbacterium pseudoresistens</name>
    <dbReference type="NCBI Taxonomy" id="640634"/>
    <lineage>
        <taxon>Bacteria</taxon>
        <taxon>Bacillati</taxon>
        <taxon>Actinomycetota</taxon>
        <taxon>Actinomycetes</taxon>
        <taxon>Micrococcales</taxon>
        <taxon>Microbacteriaceae</taxon>
        <taxon>Microbacterium</taxon>
    </lineage>
</organism>
<keyword evidence="4" id="KW-1185">Reference proteome</keyword>
<reference evidence="3 4" key="1">
    <citation type="submission" date="2020-07" db="EMBL/GenBank/DDBJ databases">
        <title>Sequencing the genomes of 1000 actinobacteria strains.</title>
        <authorList>
            <person name="Klenk H.-P."/>
        </authorList>
    </citation>
    <scope>NUCLEOTIDE SEQUENCE [LARGE SCALE GENOMIC DNA]</scope>
    <source>
        <strain evidence="3 4">DSM 22185</strain>
    </source>
</reference>
<proteinExistence type="predicted"/>
<feature type="chain" id="PRO_5031073620" description="Nitrate ABC transporter substrate-binding protein" evidence="2">
    <location>
        <begin position="28"/>
        <end position="192"/>
    </location>
</feature>
<evidence type="ECO:0000256" key="2">
    <source>
        <dbReference type="SAM" id="SignalP"/>
    </source>
</evidence>
<dbReference type="AlphaFoldDB" id="A0A7Y9EWC9"/>
<dbReference type="RefSeq" id="WP_179434038.1">
    <property type="nucleotide sequence ID" value="NZ_BAABLC010000002.1"/>
</dbReference>
<evidence type="ECO:0000313" key="4">
    <source>
        <dbReference type="Proteomes" id="UP000552045"/>
    </source>
</evidence>
<accession>A0A7Y9EWC9</accession>
<evidence type="ECO:0008006" key="5">
    <source>
        <dbReference type="Google" id="ProtNLM"/>
    </source>
</evidence>
<dbReference type="Proteomes" id="UP000552045">
    <property type="component" value="Unassembled WGS sequence"/>
</dbReference>
<feature type="signal peptide" evidence="2">
    <location>
        <begin position="1"/>
        <end position="27"/>
    </location>
</feature>
<dbReference type="EMBL" id="JACCBH010000001">
    <property type="protein sequence ID" value="NYD55157.1"/>
    <property type="molecule type" value="Genomic_DNA"/>
</dbReference>